<evidence type="ECO:0000256" key="2">
    <source>
        <dbReference type="ARBA" id="ARBA00009695"/>
    </source>
</evidence>
<dbReference type="PANTHER" id="PTHR33602">
    <property type="entry name" value="REGULATORY PROTEIN RECX FAMILY PROTEIN"/>
    <property type="match status" value="1"/>
</dbReference>
<dbReference type="InterPro" id="IPR053926">
    <property type="entry name" value="RecX_HTH_1st"/>
</dbReference>
<comment type="subcellular location">
    <subcellularLocation>
        <location evidence="1 5">Cytoplasm</location>
    </subcellularLocation>
</comment>
<keyword evidence="8" id="KW-1185">Reference proteome</keyword>
<proteinExistence type="inferred from homology"/>
<feature type="domain" description="RecX first three-helical" evidence="6">
    <location>
        <begin position="10"/>
        <end position="48"/>
    </location>
</feature>
<evidence type="ECO:0000256" key="3">
    <source>
        <dbReference type="ARBA" id="ARBA00018111"/>
    </source>
</evidence>
<dbReference type="Pfam" id="PF21982">
    <property type="entry name" value="RecX_HTH1"/>
    <property type="match status" value="1"/>
</dbReference>
<reference evidence="7 8" key="1">
    <citation type="journal article" date="2019" name="Sci. Rep.">
        <title>Sulfobacillus thermotolerans: new insights into resistance and metabolic capacities of acidophilic chemolithotrophs.</title>
        <authorList>
            <person name="Panyushkina A.E."/>
            <person name="Babenko V.V."/>
            <person name="Nikitina A.S."/>
            <person name="Selezneva O.V."/>
            <person name="Tsaplina I.A."/>
            <person name="Letarova M.A."/>
            <person name="Kostryukova E.S."/>
            <person name="Letarov A.V."/>
        </authorList>
    </citation>
    <scope>NUCLEOTIDE SEQUENCE [LARGE SCALE GENOMIC DNA]</scope>
    <source>
        <strain evidence="7 8">Kr1</strain>
    </source>
</reference>
<dbReference type="PANTHER" id="PTHR33602:SF1">
    <property type="entry name" value="REGULATORY PROTEIN RECX FAMILY PROTEIN"/>
    <property type="match status" value="1"/>
</dbReference>
<protein>
    <recommendedName>
        <fullName evidence="3 5">Regulatory protein RecX</fullName>
    </recommendedName>
</protein>
<gene>
    <name evidence="5" type="primary">recX</name>
    <name evidence="7" type="ORF">BXT84_07250</name>
</gene>
<name>A0ABN5GZ96_9FIRM</name>
<evidence type="ECO:0000256" key="4">
    <source>
        <dbReference type="ARBA" id="ARBA00022490"/>
    </source>
</evidence>
<evidence type="ECO:0000313" key="7">
    <source>
        <dbReference type="EMBL" id="AUW93763.1"/>
    </source>
</evidence>
<dbReference type="InterPro" id="IPR036388">
    <property type="entry name" value="WH-like_DNA-bd_sf"/>
</dbReference>
<comment type="similarity">
    <text evidence="2 5">Belongs to the RecX family.</text>
</comment>
<dbReference type="RefSeq" id="WP_103374551.1">
    <property type="nucleotide sequence ID" value="NZ_CP133983.1"/>
</dbReference>
<dbReference type="Gene3D" id="1.10.10.10">
    <property type="entry name" value="Winged helix-like DNA-binding domain superfamily/Winged helix DNA-binding domain"/>
    <property type="match status" value="1"/>
</dbReference>
<dbReference type="EMBL" id="CP019454">
    <property type="protein sequence ID" value="AUW93763.1"/>
    <property type="molecule type" value="Genomic_DNA"/>
</dbReference>
<evidence type="ECO:0000259" key="6">
    <source>
        <dbReference type="Pfam" id="PF21982"/>
    </source>
</evidence>
<evidence type="ECO:0000256" key="5">
    <source>
        <dbReference type="HAMAP-Rule" id="MF_01114"/>
    </source>
</evidence>
<dbReference type="Proteomes" id="UP000325292">
    <property type="component" value="Chromosome"/>
</dbReference>
<dbReference type="HAMAP" id="MF_01114">
    <property type="entry name" value="RecX"/>
    <property type="match status" value="1"/>
</dbReference>
<keyword evidence="4 5" id="KW-0963">Cytoplasm</keyword>
<accession>A0ABN5GZ96</accession>
<organism evidence="7 8">
    <name type="scientific">Sulfobacillus thermotolerans</name>
    <dbReference type="NCBI Taxonomy" id="338644"/>
    <lineage>
        <taxon>Bacteria</taxon>
        <taxon>Bacillati</taxon>
        <taxon>Bacillota</taxon>
        <taxon>Clostridia</taxon>
        <taxon>Eubacteriales</taxon>
        <taxon>Clostridiales Family XVII. Incertae Sedis</taxon>
        <taxon>Sulfobacillus</taxon>
    </lineage>
</organism>
<evidence type="ECO:0000256" key="1">
    <source>
        <dbReference type="ARBA" id="ARBA00004496"/>
    </source>
</evidence>
<dbReference type="InterPro" id="IPR003783">
    <property type="entry name" value="Regulatory_RecX"/>
</dbReference>
<sequence>MTKTSNKDPYLQALRWLGYRDYSRQDLSARLLRAGFPEPLVDSVMDQLEAKGWLDDKRVAAQLIEQCLRNGTMGPRLVVQKLQDKKLPREVWEPLWEERQQNIDWLKIAEGLQERYDIKDDRERIRYGRYLVRRGFPTSIVWKIIGHGDQGG</sequence>
<evidence type="ECO:0000313" key="8">
    <source>
        <dbReference type="Proteomes" id="UP000325292"/>
    </source>
</evidence>
<comment type="function">
    <text evidence="5">Modulates RecA activity.</text>
</comment>